<feature type="domain" description="FecR N-terminal" evidence="2">
    <location>
        <begin position="15"/>
        <end position="57"/>
    </location>
</feature>
<name>A0A256G6B1_9HYPH</name>
<dbReference type="Proteomes" id="UP000526233">
    <property type="component" value="Unassembled WGS sequence"/>
</dbReference>
<dbReference type="RefSeq" id="WP_094544394.1">
    <property type="nucleotide sequence ID" value="NZ_CP175671.1"/>
</dbReference>
<dbReference type="PANTHER" id="PTHR30273">
    <property type="entry name" value="PERIPLASMIC SIGNAL SENSOR AND SIGMA FACTOR ACTIVATOR FECR-RELATED"/>
    <property type="match status" value="1"/>
</dbReference>
<comment type="caution">
    <text evidence="4">The sequence shown here is derived from an EMBL/GenBank/DDBJ whole genome shotgun (WGS) entry which is preliminary data.</text>
</comment>
<dbReference type="Pfam" id="PF16220">
    <property type="entry name" value="DUF4880"/>
    <property type="match status" value="1"/>
</dbReference>
<dbReference type="PANTHER" id="PTHR30273:SF2">
    <property type="entry name" value="PROTEIN FECR"/>
    <property type="match status" value="1"/>
</dbReference>
<reference evidence="4 5" key="1">
    <citation type="submission" date="2017-07" db="EMBL/GenBank/DDBJ databases">
        <title>Phylogenetic study on the rhizospheric bacterium Ochrobactrum sp. A44.</title>
        <authorList>
            <person name="Krzyzanowska D.M."/>
            <person name="Ossowicki A."/>
            <person name="Rajewska M."/>
            <person name="Maciag T."/>
            <person name="Kaczynski Z."/>
            <person name="Czerwicka M."/>
            <person name="Jafra S."/>
        </authorList>
    </citation>
    <scope>NUCLEOTIDE SEQUENCE [LARGE SCALE GENOMIC DNA]</scope>
    <source>
        <strain evidence="4 5">CCUG 30717</strain>
    </source>
</reference>
<evidence type="ECO:0000313" key="3">
    <source>
        <dbReference type="EMBL" id="NNV23105.1"/>
    </source>
</evidence>
<organism evidence="4 5">
    <name type="scientific">Brucella pseudogrignonensis</name>
    <dbReference type="NCBI Taxonomy" id="419475"/>
    <lineage>
        <taxon>Bacteria</taxon>
        <taxon>Pseudomonadati</taxon>
        <taxon>Pseudomonadota</taxon>
        <taxon>Alphaproteobacteria</taxon>
        <taxon>Hyphomicrobiales</taxon>
        <taxon>Brucellaceae</taxon>
        <taxon>Brucella/Ochrobactrum group</taxon>
        <taxon>Brucella</taxon>
    </lineage>
</organism>
<gene>
    <name evidence="4" type="ORF">CEV34_4322</name>
    <name evidence="3" type="ORF">EHE22_22125</name>
</gene>
<dbReference type="Proteomes" id="UP000216188">
    <property type="component" value="Unassembled WGS sequence"/>
</dbReference>
<dbReference type="AlphaFoldDB" id="A0A256G6B1"/>
<evidence type="ECO:0000313" key="6">
    <source>
        <dbReference type="Proteomes" id="UP000526233"/>
    </source>
</evidence>
<dbReference type="InterPro" id="IPR032623">
    <property type="entry name" value="FecR_N"/>
</dbReference>
<keyword evidence="5" id="KW-1185">Reference proteome</keyword>
<evidence type="ECO:0000313" key="4">
    <source>
        <dbReference type="EMBL" id="OYR22490.1"/>
    </source>
</evidence>
<dbReference type="Pfam" id="PF04773">
    <property type="entry name" value="FecR"/>
    <property type="match status" value="1"/>
</dbReference>
<dbReference type="InterPro" id="IPR012373">
    <property type="entry name" value="Ferrdict_sens_TM"/>
</dbReference>
<evidence type="ECO:0000313" key="5">
    <source>
        <dbReference type="Proteomes" id="UP000216188"/>
    </source>
</evidence>
<proteinExistence type="predicted"/>
<dbReference type="STRING" id="419475.A8A54_20420"/>
<evidence type="ECO:0000259" key="1">
    <source>
        <dbReference type="Pfam" id="PF04773"/>
    </source>
</evidence>
<dbReference type="InterPro" id="IPR006860">
    <property type="entry name" value="FecR"/>
</dbReference>
<dbReference type="Gene3D" id="2.60.120.1440">
    <property type="match status" value="1"/>
</dbReference>
<dbReference type="EMBL" id="PKQI01000004">
    <property type="protein sequence ID" value="NNV23105.1"/>
    <property type="molecule type" value="Genomic_DNA"/>
</dbReference>
<accession>A0A256G6B1</accession>
<sequence>MPAKTMTEDHHDLAEQALHWIVKLNSGESDPEQFKAFAAWRSSSLLNEQAAEQAEALWNAMSGLHVDPNNGLMRLSPIEAPVSRRHVLKGIAVVSAVSTVGGALWGSGLLRQISADYVSMTADLRTINLDDGSRIFLNARSAIDVKLAPALRQVILYEGQAYFEIAADPARPFEVRIGDCSVVALGTAFDVSKNLVDALAEVAVTEHAVLVRSQSGQTRQIAAGQSVSIDKMGAIGPVVLQESAVTTAWRDGVYIAQDRSLGDIIAALAAWYPGLIYLRDPSLAKLRVNTVLDLHDPVASLNTLQAGLPIRSRHYSRYLTVILPA</sequence>
<evidence type="ECO:0000259" key="2">
    <source>
        <dbReference type="Pfam" id="PF16220"/>
    </source>
</evidence>
<dbReference type="PIRSF" id="PIRSF018266">
    <property type="entry name" value="FecR"/>
    <property type="match status" value="1"/>
</dbReference>
<reference evidence="3 6" key="2">
    <citation type="submission" date="2018-11" db="EMBL/GenBank/DDBJ databases">
        <title>Genome sequencing and analysis.</title>
        <authorList>
            <person name="Huang Y.-T."/>
        </authorList>
    </citation>
    <scope>NUCLEOTIDE SEQUENCE [LARGE SCALE GENOMIC DNA]</scope>
    <source>
        <strain evidence="3 6">SHIN</strain>
    </source>
</reference>
<feature type="domain" description="FecR protein" evidence="1">
    <location>
        <begin position="119"/>
        <end position="206"/>
    </location>
</feature>
<protein>
    <submittedName>
        <fullName evidence="4">FecR family protein</fullName>
    </submittedName>
</protein>
<dbReference type="GO" id="GO:0016989">
    <property type="term" value="F:sigma factor antagonist activity"/>
    <property type="evidence" value="ECO:0007669"/>
    <property type="project" value="TreeGrafter"/>
</dbReference>
<dbReference type="EMBL" id="NNRM01000044">
    <property type="protein sequence ID" value="OYR22490.1"/>
    <property type="molecule type" value="Genomic_DNA"/>
</dbReference>